<dbReference type="AlphaFoldDB" id="A0A1E4U2F4"/>
<dbReference type="InterPro" id="IPR031107">
    <property type="entry name" value="Small_HSP"/>
</dbReference>
<dbReference type="InterPro" id="IPR002068">
    <property type="entry name" value="A-crystallin/Hsp20_dom"/>
</dbReference>
<feature type="region of interest" description="Disordered" evidence="4">
    <location>
        <begin position="21"/>
        <end position="71"/>
    </location>
</feature>
<dbReference type="PROSITE" id="PS01031">
    <property type="entry name" value="SHSP"/>
    <property type="match status" value="1"/>
</dbReference>
<evidence type="ECO:0000256" key="4">
    <source>
        <dbReference type="SAM" id="MobiDB-lite"/>
    </source>
</evidence>
<dbReference type="CDD" id="cd06464">
    <property type="entry name" value="ACD_sHsps-like"/>
    <property type="match status" value="1"/>
</dbReference>
<evidence type="ECO:0000313" key="7">
    <source>
        <dbReference type="Proteomes" id="UP000094236"/>
    </source>
</evidence>
<feature type="compositionally biased region" description="Basic and acidic residues" evidence="4">
    <location>
        <begin position="144"/>
        <end position="157"/>
    </location>
</feature>
<comment type="similarity">
    <text evidence="2 3">Belongs to the small heat shock protein (HSP20) family.</text>
</comment>
<dbReference type="InterPro" id="IPR008978">
    <property type="entry name" value="HSP20-like_chaperone"/>
</dbReference>
<evidence type="ECO:0000256" key="1">
    <source>
        <dbReference type="ARBA" id="ARBA00023016"/>
    </source>
</evidence>
<dbReference type="SUPFAM" id="SSF49764">
    <property type="entry name" value="HSP20-like chaperones"/>
    <property type="match status" value="1"/>
</dbReference>
<feature type="region of interest" description="Disordered" evidence="4">
    <location>
        <begin position="172"/>
        <end position="224"/>
    </location>
</feature>
<feature type="region of interest" description="Disordered" evidence="4">
    <location>
        <begin position="99"/>
        <end position="159"/>
    </location>
</feature>
<keyword evidence="1" id="KW-0346">Stress response</keyword>
<dbReference type="EMBL" id="KV454011">
    <property type="protein sequence ID" value="ODV98193.1"/>
    <property type="molecule type" value="Genomic_DNA"/>
</dbReference>
<sequence length="516" mass="58028">MSYYNSDPTLYDLLDALNQHRQQQSQVPSGYPFGSYYQRPNSYRGARSAGPAGLTRPGRPGRPAPVISDARAGRFNPLSGYYYQQPSYREPGFLRPYYYYDLPEGEDNEGEDVDDNAEGEEAEEAEGEEEHNDANDRDDEGEEAGTREKQAPTRLDPESVLYRSLYGDEPYFQRPASSNYSAPPRHLRAGYGAPRPDRYQSPFQLQPSFAPPARVAPREPPVAKAHPVQSLLDVLNALSGAGGTDYNDGYADEGYDELQGPAARPKIYARPQPPLVPENDLFRRESLPKEETEERSEANAYAPSGIDESQGSLKQKEPDSSTADFKQPLTRHESSSASFSKPSSLRRRTSTLNLHASAPSPVIDLLQVSKPQLSTDLPFSPPVNVYDRTKDYLVLLSLPGADKSSFHIDFHPTSHELVVRGEIKNKYHEEDASNDDFLKVSEQRFGSFERNIKFPTLPRVKDEEIKALYNNGLLEIFIPKILPQEETEKPRPKRRIEIENVEDEELKREANGGFLV</sequence>
<dbReference type="Gene3D" id="2.60.40.790">
    <property type="match status" value="1"/>
</dbReference>
<dbReference type="PANTHER" id="PTHR11527">
    <property type="entry name" value="HEAT-SHOCK PROTEIN 20 FAMILY MEMBER"/>
    <property type="match status" value="1"/>
</dbReference>
<gene>
    <name evidence="6" type="ORF">PACTADRAFT_47995</name>
</gene>
<proteinExistence type="inferred from homology"/>
<feature type="compositionally biased region" description="Acidic residues" evidence="4">
    <location>
        <begin position="103"/>
        <end position="143"/>
    </location>
</feature>
<feature type="domain" description="SHSP" evidence="5">
    <location>
        <begin position="374"/>
        <end position="499"/>
    </location>
</feature>
<evidence type="ECO:0000256" key="3">
    <source>
        <dbReference type="RuleBase" id="RU003616"/>
    </source>
</evidence>
<evidence type="ECO:0000259" key="5">
    <source>
        <dbReference type="PROSITE" id="PS01031"/>
    </source>
</evidence>
<reference evidence="7" key="1">
    <citation type="submission" date="2016-05" db="EMBL/GenBank/DDBJ databases">
        <title>Comparative genomics of biotechnologically important yeasts.</title>
        <authorList>
            <consortium name="DOE Joint Genome Institute"/>
            <person name="Riley R."/>
            <person name="Haridas S."/>
            <person name="Wolfe K.H."/>
            <person name="Lopes M.R."/>
            <person name="Hittinger C.T."/>
            <person name="Goker M."/>
            <person name="Salamov A."/>
            <person name="Wisecaver J."/>
            <person name="Long T.M."/>
            <person name="Aerts A.L."/>
            <person name="Barry K."/>
            <person name="Choi C."/>
            <person name="Clum A."/>
            <person name="Coughlan A.Y."/>
            <person name="Deshpande S."/>
            <person name="Douglass A.P."/>
            <person name="Hanson S.J."/>
            <person name="Klenk H.-P."/>
            <person name="Labutti K."/>
            <person name="Lapidus A."/>
            <person name="Lindquist E."/>
            <person name="Lipzen A."/>
            <person name="Meier-Kolthoff J.P."/>
            <person name="Ohm R.A."/>
            <person name="Otillar R.P."/>
            <person name="Pangilinan J."/>
            <person name="Peng Y."/>
            <person name="Rokas A."/>
            <person name="Rosa C.A."/>
            <person name="Scheuner C."/>
            <person name="Sibirny A.A."/>
            <person name="Slot J.C."/>
            <person name="Stielow J.B."/>
            <person name="Sun H."/>
            <person name="Kurtzman C.P."/>
            <person name="Blackwell M."/>
            <person name="Grigoriev I.V."/>
            <person name="Jeffries T.W."/>
        </authorList>
    </citation>
    <scope>NUCLEOTIDE SEQUENCE [LARGE SCALE GENOMIC DNA]</scope>
    <source>
        <strain evidence="7">NRRL Y-2460</strain>
    </source>
</reference>
<dbReference type="Pfam" id="PF00011">
    <property type="entry name" value="HSP20"/>
    <property type="match status" value="1"/>
</dbReference>
<feature type="compositionally biased region" description="Basic and acidic residues" evidence="4">
    <location>
        <begin position="287"/>
        <end position="297"/>
    </location>
</feature>
<protein>
    <recommendedName>
        <fullName evidence="5">SHSP domain-containing protein</fullName>
    </recommendedName>
</protein>
<keyword evidence="7" id="KW-1185">Reference proteome</keyword>
<dbReference type="STRING" id="669874.A0A1E4U2F4"/>
<evidence type="ECO:0000256" key="2">
    <source>
        <dbReference type="PROSITE-ProRule" id="PRU00285"/>
    </source>
</evidence>
<organism evidence="6 7">
    <name type="scientific">Pachysolen tannophilus NRRL Y-2460</name>
    <dbReference type="NCBI Taxonomy" id="669874"/>
    <lineage>
        <taxon>Eukaryota</taxon>
        <taxon>Fungi</taxon>
        <taxon>Dikarya</taxon>
        <taxon>Ascomycota</taxon>
        <taxon>Saccharomycotina</taxon>
        <taxon>Pichiomycetes</taxon>
        <taxon>Pachysolenaceae</taxon>
        <taxon>Pachysolen</taxon>
    </lineage>
</organism>
<dbReference type="Proteomes" id="UP000094236">
    <property type="component" value="Unassembled WGS sequence"/>
</dbReference>
<dbReference type="OrthoDB" id="5511210at2759"/>
<name>A0A1E4U2F4_PACTA</name>
<accession>A0A1E4U2F4</accession>
<feature type="region of interest" description="Disordered" evidence="4">
    <location>
        <begin position="287"/>
        <end position="347"/>
    </location>
</feature>
<feature type="region of interest" description="Disordered" evidence="4">
    <location>
        <begin position="238"/>
        <end position="258"/>
    </location>
</feature>
<evidence type="ECO:0000313" key="6">
    <source>
        <dbReference type="EMBL" id="ODV98193.1"/>
    </source>
</evidence>